<keyword evidence="1" id="KW-0732">Signal</keyword>
<accession>A0AAW7XM20</accession>
<reference evidence="2" key="1">
    <citation type="submission" date="2023-07" db="EMBL/GenBank/DDBJ databases">
        <title>Genome content predicts the carbon catabolic preferences of heterotrophic bacteria.</title>
        <authorList>
            <person name="Gralka M."/>
        </authorList>
    </citation>
    <scope>NUCLEOTIDE SEQUENCE</scope>
    <source>
        <strain evidence="2">I2M16</strain>
    </source>
</reference>
<evidence type="ECO:0000256" key="1">
    <source>
        <dbReference type="SAM" id="SignalP"/>
    </source>
</evidence>
<evidence type="ECO:0000313" key="2">
    <source>
        <dbReference type="EMBL" id="MDO6455120.1"/>
    </source>
</evidence>
<sequence length="247" mass="27839">MLKYTTPLTNNLRLISSLMIASLMASPLALAMETDDPLVTQLTVDKFEKRHSINDKSAQPFAWEAEAWLGYDINKLVFKTEGEHASGKTESAELQGLIRSAIAPYWNIQMGMRHDFNPEPSQNWAVIGLQGMAPYFIETDLNLFITNGKQTNLRLSAEYEAMITQQLVLSPSAEINLYGKNDEVRGIGSGISSMEFGVRLAYEIRREFAPYIGINWEQTFGKTADYARHEGESTNDIQLVAGVRFWF</sequence>
<evidence type="ECO:0000313" key="3">
    <source>
        <dbReference type="Proteomes" id="UP001169862"/>
    </source>
</evidence>
<dbReference type="AlphaFoldDB" id="A0AAW7XM20"/>
<dbReference type="Pfam" id="PF05275">
    <property type="entry name" value="CopB"/>
    <property type="match status" value="1"/>
</dbReference>
<name>A0AAW7XM20_9GAMM</name>
<dbReference type="GO" id="GO:0005507">
    <property type="term" value="F:copper ion binding"/>
    <property type="evidence" value="ECO:0007669"/>
    <property type="project" value="InterPro"/>
</dbReference>
<protein>
    <submittedName>
        <fullName evidence="2">Copper resistance protein B</fullName>
    </submittedName>
</protein>
<dbReference type="InterPro" id="IPR007939">
    <property type="entry name" value="Cu-R_B_prcur"/>
</dbReference>
<dbReference type="GO" id="GO:0006878">
    <property type="term" value="P:intracellular copper ion homeostasis"/>
    <property type="evidence" value="ECO:0007669"/>
    <property type="project" value="InterPro"/>
</dbReference>
<proteinExistence type="predicted"/>
<feature type="chain" id="PRO_5043801623" evidence="1">
    <location>
        <begin position="32"/>
        <end position="247"/>
    </location>
</feature>
<feature type="signal peptide" evidence="1">
    <location>
        <begin position="1"/>
        <end position="31"/>
    </location>
</feature>
<organism evidence="2 3">
    <name type="scientific">Neptunomonas phycophila</name>
    <dbReference type="NCBI Taxonomy" id="1572645"/>
    <lineage>
        <taxon>Bacteria</taxon>
        <taxon>Pseudomonadati</taxon>
        <taxon>Pseudomonadota</taxon>
        <taxon>Gammaproteobacteria</taxon>
        <taxon>Oceanospirillales</taxon>
        <taxon>Oceanospirillaceae</taxon>
        <taxon>Neptunomonas</taxon>
    </lineage>
</organism>
<gene>
    <name evidence="2" type="ORF">Q4490_16225</name>
</gene>
<dbReference type="RefSeq" id="WP_303552042.1">
    <property type="nucleotide sequence ID" value="NZ_JAUOPG010000012.1"/>
</dbReference>
<comment type="caution">
    <text evidence="2">The sequence shown here is derived from an EMBL/GenBank/DDBJ whole genome shotgun (WGS) entry which is preliminary data.</text>
</comment>
<dbReference type="EMBL" id="JAUOPG010000012">
    <property type="protein sequence ID" value="MDO6455120.1"/>
    <property type="molecule type" value="Genomic_DNA"/>
</dbReference>
<dbReference type="GO" id="GO:0009279">
    <property type="term" value="C:cell outer membrane"/>
    <property type="evidence" value="ECO:0007669"/>
    <property type="project" value="InterPro"/>
</dbReference>
<dbReference type="Proteomes" id="UP001169862">
    <property type="component" value="Unassembled WGS sequence"/>
</dbReference>